<reference evidence="2 3" key="1">
    <citation type="submission" date="2024-09" db="EMBL/GenBank/DDBJ databases">
        <authorList>
            <person name="Sun Q."/>
            <person name="Mori K."/>
        </authorList>
    </citation>
    <scope>NUCLEOTIDE SEQUENCE [LARGE SCALE GENOMIC DNA]</scope>
    <source>
        <strain evidence="2 3">JCM 3331</strain>
    </source>
</reference>
<name>A0ABV5R8G5_9ACTN</name>
<accession>A0ABV5R8G5</accession>
<feature type="region of interest" description="Disordered" evidence="1">
    <location>
        <begin position="1"/>
        <end position="46"/>
    </location>
</feature>
<sequence length="110" mass="11178">MSQPQSYEILLVPKFTEGPAEAPKAKGASEASGTSESADAGDVRSVGAPIRSAVVEATGETGASGYPRYAGEGMVADIDPATHTVEALLVDGAELDIGLSVRISERTAES</sequence>
<proteinExistence type="predicted"/>
<gene>
    <name evidence="2" type="ORF">ACFFTL_17965</name>
</gene>
<dbReference type="EMBL" id="JBHMCG010000078">
    <property type="protein sequence ID" value="MFB9574138.1"/>
    <property type="molecule type" value="Genomic_DNA"/>
</dbReference>
<dbReference type="RefSeq" id="WP_345519217.1">
    <property type="nucleotide sequence ID" value="NZ_BAAAXD010000053.1"/>
</dbReference>
<dbReference type="Proteomes" id="UP001589710">
    <property type="component" value="Unassembled WGS sequence"/>
</dbReference>
<evidence type="ECO:0000313" key="3">
    <source>
        <dbReference type="Proteomes" id="UP001589710"/>
    </source>
</evidence>
<keyword evidence="3" id="KW-1185">Reference proteome</keyword>
<organism evidence="2 3">
    <name type="scientific">Streptomyces yanii</name>
    <dbReference type="NCBI Taxonomy" id="78510"/>
    <lineage>
        <taxon>Bacteria</taxon>
        <taxon>Bacillati</taxon>
        <taxon>Actinomycetota</taxon>
        <taxon>Actinomycetes</taxon>
        <taxon>Kitasatosporales</taxon>
        <taxon>Streptomycetaceae</taxon>
        <taxon>Streptomyces</taxon>
    </lineage>
</organism>
<evidence type="ECO:0000313" key="2">
    <source>
        <dbReference type="EMBL" id="MFB9574138.1"/>
    </source>
</evidence>
<feature type="compositionally biased region" description="Low complexity" evidence="1">
    <location>
        <begin position="25"/>
        <end position="40"/>
    </location>
</feature>
<comment type="caution">
    <text evidence="2">The sequence shown here is derived from an EMBL/GenBank/DDBJ whole genome shotgun (WGS) entry which is preliminary data.</text>
</comment>
<protein>
    <submittedName>
        <fullName evidence="2">Uncharacterized protein</fullName>
    </submittedName>
</protein>
<evidence type="ECO:0000256" key="1">
    <source>
        <dbReference type="SAM" id="MobiDB-lite"/>
    </source>
</evidence>